<feature type="transmembrane region" description="Helical" evidence="6">
    <location>
        <begin position="75"/>
        <end position="100"/>
    </location>
</feature>
<keyword evidence="5 6" id="KW-0472">Membrane</keyword>
<dbReference type="EMBL" id="JAODOP010000004">
    <property type="protein sequence ID" value="MEF3836116.1"/>
    <property type="molecule type" value="Genomic_DNA"/>
</dbReference>
<comment type="subcellular location">
    <subcellularLocation>
        <location evidence="1">Membrane</location>
        <topology evidence="1">Multi-pass membrane protein</topology>
    </subcellularLocation>
</comment>
<keyword evidence="3 6" id="KW-1133">Transmembrane helix</keyword>
<gene>
    <name evidence="8" type="ORF">N1F79_23535</name>
</gene>
<feature type="domain" description="HTH cro/C1-type" evidence="7">
    <location>
        <begin position="8"/>
        <end position="62"/>
    </location>
</feature>
<dbReference type="RefSeq" id="WP_303308392.1">
    <property type="nucleotide sequence ID" value="NZ_JAODOP010000004.1"/>
</dbReference>
<evidence type="ECO:0000256" key="4">
    <source>
        <dbReference type="ARBA" id="ARBA00023125"/>
    </source>
</evidence>
<dbReference type="PROSITE" id="PS50943">
    <property type="entry name" value="HTH_CROC1"/>
    <property type="match status" value="1"/>
</dbReference>
<dbReference type="InterPro" id="IPR010982">
    <property type="entry name" value="Lambda_DNA-bd_dom_sf"/>
</dbReference>
<keyword evidence="9" id="KW-1185">Reference proteome</keyword>
<keyword evidence="2 6" id="KW-0812">Transmembrane</keyword>
<dbReference type="CDD" id="cd00093">
    <property type="entry name" value="HTH_XRE"/>
    <property type="match status" value="1"/>
</dbReference>
<dbReference type="Pfam" id="PF01381">
    <property type="entry name" value="HTH_3"/>
    <property type="match status" value="1"/>
</dbReference>
<dbReference type="Proteomes" id="UP001337305">
    <property type="component" value="Unassembled WGS sequence"/>
</dbReference>
<keyword evidence="4" id="KW-0238">DNA-binding</keyword>
<evidence type="ECO:0000256" key="5">
    <source>
        <dbReference type="ARBA" id="ARBA00023136"/>
    </source>
</evidence>
<dbReference type="InterPro" id="IPR019109">
    <property type="entry name" value="MamF_MmsF"/>
</dbReference>
<accession>A0ABU7Y0E2</accession>
<evidence type="ECO:0000313" key="9">
    <source>
        <dbReference type="Proteomes" id="UP001337305"/>
    </source>
</evidence>
<evidence type="ECO:0000256" key="1">
    <source>
        <dbReference type="ARBA" id="ARBA00004141"/>
    </source>
</evidence>
<dbReference type="Gene3D" id="1.10.260.40">
    <property type="entry name" value="lambda repressor-like DNA-binding domains"/>
    <property type="match status" value="1"/>
</dbReference>
<evidence type="ECO:0000259" key="7">
    <source>
        <dbReference type="PROSITE" id="PS50943"/>
    </source>
</evidence>
<sequence>MNEIGIKIKEVRKRKGLSQEELADLAKVNLRTIQRIENNDNEPRGKTLLLICEVLDINAEGILDYGKKSDKHYMMYFQLSVLSFLIIPTGNIIIPFILWMTKKDKIIGLKNAGANLLNFQIIWTFIAFTILIIAAFLKVIHLEIGPGNFILSIYIFAVLYPLNIILPIIFAIKIKKGKTGKFYPNIIRLIK</sequence>
<organism evidence="8 9">
    <name type="scientific">Flavivirga spongiicola</name>
    <dbReference type="NCBI Taxonomy" id="421621"/>
    <lineage>
        <taxon>Bacteria</taxon>
        <taxon>Pseudomonadati</taxon>
        <taxon>Bacteroidota</taxon>
        <taxon>Flavobacteriia</taxon>
        <taxon>Flavobacteriales</taxon>
        <taxon>Flavobacteriaceae</taxon>
        <taxon>Flavivirga</taxon>
    </lineage>
</organism>
<evidence type="ECO:0000256" key="2">
    <source>
        <dbReference type="ARBA" id="ARBA00022692"/>
    </source>
</evidence>
<feature type="transmembrane region" description="Helical" evidence="6">
    <location>
        <begin position="112"/>
        <end position="137"/>
    </location>
</feature>
<reference evidence="8 9" key="1">
    <citation type="submission" date="2022-09" db="EMBL/GenBank/DDBJ databases">
        <title>Genome sequencing of Flavivirga sp. MEBiC05379.</title>
        <authorList>
            <person name="Oh H.-M."/>
            <person name="Kwon K.K."/>
            <person name="Park M.J."/>
            <person name="Yang S.-H."/>
        </authorList>
    </citation>
    <scope>NUCLEOTIDE SEQUENCE [LARGE SCALE GENOMIC DNA]</scope>
    <source>
        <strain evidence="8 9">MEBiC05379</strain>
    </source>
</reference>
<protein>
    <submittedName>
        <fullName evidence="8">Helix-turn-helix domain-containing protein</fullName>
    </submittedName>
</protein>
<evidence type="ECO:0000256" key="6">
    <source>
        <dbReference type="SAM" id="Phobius"/>
    </source>
</evidence>
<evidence type="ECO:0000313" key="8">
    <source>
        <dbReference type="EMBL" id="MEF3836116.1"/>
    </source>
</evidence>
<name>A0ABU7Y0E2_9FLAO</name>
<comment type="caution">
    <text evidence="8">The sequence shown here is derived from an EMBL/GenBank/DDBJ whole genome shotgun (WGS) entry which is preliminary data.</text>
</comment>
<dbReference type="PANTHER" id="PTHR46558">
    <property type="entry name" value="TRACRIPTIONAL REGULATORY PROTEIN-RELATED-RELATED"/>
    <property type="match status" value="1"/>
</dbReference>
<dbReference type="SMART" id="SM00530">
    <property type="entry name" value="HTH_XRE"/>
    <property type="match status" value="1"/>
</dbReference>
<dbReference type="PANTHER" id="PTHR46558:SF4">
    <property type="entry name" value="DNA-BIDING PHAGE PROTEIN"/>
    <property type="match status" value="1"/>
</dbReference>
<feature type="transmembrane region" description="Helical" evidence="6">
    <location>
        <begin position="149"/>
        <end position="172"/>
    </location>
</feature>
<evidence type="ECO:0000256" key="3">
    <source>
        <dbReference type="ARBA" id="ARBA00022989"/>
    </source>
</evidence>
<dbReference type="InterPro" id="IPR001387">
    <property type="entry name" value="Cro/C1-type_HTH"/>
</dbReference>
<dbReference type="Pfam" id="PF09685">
    <property type="entry name" value="MamF_MmsF"/>
    <property type="match status" value="1"/>
</dbReference>
<dbReference type="SUPFAM" id="SSF47413">
    <property type="entry name" value="lambda repressor-like DNA-binding domains"/>
    <property type="match status" value="1"/>
</dbReference>
<proteinExistence type="predicted"/>